<accession>A0ABU9YYJ5</accession>
<dbReference type="InterPro" id="IPR000743">
    <property type="entry name" value="Glyco_hydro_28"/>
</dbReference>
<evidence type="ECO:0000256" key="1">
    <source>
        <dbReference type="ARBA" id="ARBA00008834"/>
    </source>
</evidence>
<organism evidence="6 7">
    <name type="scientific">Uliginosibacterium sediminicola</name>
    <dbReference type="NCBI Taxonomy" id="2024550"/>
    <lineage>
        <taxon>Bacteria</taxon>
        <taxon>Pseudomonadati</taxon>
        <taxon>Pseudomonadota</taxon>
        <taxon>Betaproteobacteria</taxon>
        <taxon>Rhodocyclales</taxon>
        <taxon>Zoogloeaceae</taxon>
        <taxon>Uliginosibacterium</taxon>
    </lineage>
</organism>
<dbReference type="SUPFAM" id="SSF51126">
    <property type="entry name" value="Pectin lyase-like"/>
    <property type="match status" value="1"/>
</dbReference>
<feature type="signal peptide" evidence="5">
    <location>
        <begin position="1"/>
        <end position="25"/>
    </location>
</feature>
<dbReference type="InterPro" id="IPR012334">
    <property type="entry name" value="Pectin_lyas_fold"/>
</dbReference>
<dbReference type="RefSeq" id="WP_345919438.1">
    <property type="nucleotide sequence ID" value="NZ_JBDIVE010000004.1"/>
</dbReference>
<proteinExistence type="inferred from homology"/>
<evidence type="ECO:0000256" key="3">
    <source>
        <dbReference type="ARBA" id="ARBA00023295"/>
    </source>
</evidence>
<sequence length="463" mass="49601">MSQIKPASIVGGCIALLSVATFTDAAASTNIQIPAKVCDVSAYGANGERQQILLNTEPFQRAIDDCAAAGGGTVRVPRGNYLVAPLMLKSNIRLQLDKGSTIVASTVEASYRATRDNKSAEAENGWLPFISIDNAQNVAISGQGSIDGQGAVWWERWRANVRETPAKRSSTDRPRLIYIKNSRNILVEGVTLTNSPSFHVVMRYSEDVDVNGTRIISPAFAPNTDAIDPIDSRNVRITNNFIDCNDDHVAIKAEKLDPRYPDGVTSNIYVGYNTLKGGRGISIGSETAGGVSNVLVEHNNFEGSMYGLRIKSPRGKGGKVSNVTYRDTRMVDVGVPLVLSGYYKGAPDDAAELARALAEGGFVVGDQLYPADSDPAVAFDVAKTPHFSNIKISNLLSTGESKAAAYIVGVPEAPLEGISFDNVKIEAERGMLVRNASLRSVSSQIKARKGENLILQKGGQILK</sequence>
<evidence type="ECO:0000256" key="5">
    <source>
        <dbReference type="SAM" id="SignalP"/>
    </source>
</evidence>
<dbReference type="EMBL" id="JBDIVE010000004">
    <property type="protein sequence ID" value="MEN3068666.1"/>
    <property type="molecule type" value="Genomic_DNA"/>
</dbReference>
<evidence type="ECO:0000313" key="7">
    <source>
        <dbReference type="Proteomes" id="UP001410394"/>
    </source>
</evidence>
<feature type="chain" id="PRO_5045688430" evidence="5">
    <location>
        <begin position="26"/>
        <end position="463"/>
    </location>
</feature>
<dbReference type="Pfam" id="PF00295">
    <property type="entry name" value="Glyco_hydro_28"/>
    <property type="match status" value="1"/>
</dbReference>
<dbReference type="Proteomes" id="UP001410394">
    <property type="component" value="Unassembled WGS sequence"/>
</dbReference>
<dbReference type="GO" id="GO:0016787">
    <property type="term" value="F:hydrolase activity"/>
    <property type="evidence" value="ECO:0007669"/>
    <property type="project" value="UniProtKB-KW"/>
</dbReference>
<dbReference type="PANTHER" id="PTHR31339">
    <property type="entry name" value="PECTIN LYASE-RELATED"/>
    <property type="match status" value="1"/>
</dbReference>
<comment type="caution">
    <text evidence="6">The sequence shown here is derived from an EMBL/GenBank/DDBJ whole genome shotgun (WGS) entry which is preliminary data.</text>
</comment>
<dbReference type="Gene3D" id="2.160.20.10">
    <property type="entry name" value="Single-stranded right-handed beta-helix, Pectin lyase-like"/>
    <property type="match status" value="1"/>
</dbReference>
<gene>
    <name evidence="6" type="ORF">ABDB84_09270</name>
</gene>
<dbReference type="InterPro" id="IPR051801">
    <property type="entry name" value="GH28_Enzymes"/>
</dbReference>
<reference evidence="6 7" key="1">
    <citation type="journal article" date="2018" name="Int. J. Syst. Evol. Microbiol.">
        <title>Uliginosibacterium sediminicola sp. nov., isolated from freshwater sediment.</title>
        <authorList>
            <person name="Hwang W.M."/>
            <person name="Kim S.M."/>
            <person name="Kang K."/>
            <person name="Ahn T.Y."/>
        </authorList>
    </citation>
    <scope>NUCLEOTIDE SEQUENCE [LARGE SCALE GENOMIC DNA]</scope>
    <source>
        <strain evidence="6 7">M1-21</strain>
    </source>
</reference>
<keyword evidence="3 4" id="KW-0326">Glycosidase</keyword>
<evidence type="ECO:0000256" key="4">
    <source>
        <dbReference type="RuleBase" id="RU361169"/>
    </source>
</evidence>
<protein>
    <submittedName>
        <fullName evidence="6">Glycosyl hydrolase family 28 protein</fullName>
    </submittedName>
</protein>
<comment type="similarity">
    <text evidence="1 4">Belongs to the glycosyl hydrolase 28 family.</text>
</comment>
<evidence type="ECO:0000313" key="6">
    <source>
        <dbReference type="EMBL" id="MEN3068666.1"/>
    </source>
</evidence>
<keyword evidence="7" id="KW-1185">Reference proteome</keyword>
<dbReference type="InterPro" id="IPR011050">
    <property type="entry name" value="Pectin_lyase_fold/virulence"/>
</dbReference>
<keyword evidence="2 4" id="KW-0378">Hydrolase</keyword>
<keyword evidence="5" id="KW-0732">Signal</keyword>
<evidence type="ECO:0000256" key="2">
    <source>
        <dbReference type="ARBA" id="ARBA00022801"/>
    </source>
</evidence>
<dbReference type="PANTHER" id="PTHR31339:SF3">
    <property type="entry name" value="PECTIN LYASE-LIKE SUPERFAMILY PROTEIN"/>
    <property type="match status" value="1"/>
</dbReference>
<name>A0ABU9YYJ5_9RHOO</name>